<reference evidence="2" key="1">
    <citation type="submission" date="2020-01" db="EMBL/GenBank/DDBJ databases">
        <authorList>
            <person name="Mishra B."/>
        </authorList>
    </citation>
    <scope>NUCLEOTIDE SEQUENCE [LARGE SCALE GENOMIC DNA]</scope>
</reference>
<sequence length="216" mass="24626">MDGDGSEIHGFHTLQVGTTAVIFAADSEDRCHTAAAAEVAPAESGDYRRIMLSDVMVKKKDKVPLWERQWKSMGFGAVDVVLSMHLLSLLALFQFNWRAVSVAFGLYIVTSLLESKRQFEDLVADKDLFMSTLKKLNSELGTKFWIPKIRIVDMDLYKLFVHCDLGLSKRHLNQNSGRVILFHLKMLSNLRKDGHNWKRKKDGRTIRSSRTPESGW</sequence>
<protein>
    <recommendedName>
        <fullName evidence="1">CG-1 domain-containing protein</fullName>
    </recommendedName>
</protein>
<dbReference type="GO" id="GO:0003677">
    <property type="term" value="F:DNA binding"/>
    <property type="evidence" value="ECO:0007669"/>
    <property type="project" value="InterPro"/>
</dbReference>
<feature type="domain" description="CG-1" evidence="1">
    <location>
        <begin position="144"/>
        <end position="216"/>
    </location>
</feature>
<proteinExistence type="predicted"/>
<name>A0A6D2HNI2_9BRAS</name>
<organism evidence="2 3">
    <name type="scientific">Microthlaspi erraticum</name>
    <dbReference type="NCBI Taxonomy" id="1685480"/>
    <lineage>
        <taxon>Eukaryota</taxon>
        <taxon>Viridiplantae</taxon>
        <taxon>Streptophyta</taxon>
        <taxon>Embryophyta</taxon>
        <taxon>Tracheophyta</taxon>
        <taxon>Spermatophyta</taxon>
        <taxon>Magnoliopsida</taxon>
        <taxon>eudicotyledons</taxon>
        <taxon>Gunneridae</taxon>
        <taxon>Pentapetalae</taxon>
        <taxon>rosids</taxon>
        <taxon>malvids</taxon>
        <taxon>Brassicales</taxon>
        <taxon>Brassicaceae</taxon>
        <taxon>Coluteocarpeae</taxon>
        <taxon>Microthlaspi</taxon>
    </lineage>
</organism>
<dbReference type="UniPathway" id="UPA00658"/>
<accession>A0A6D2HNI2</accession>
<gene>
    <name evidence="2" type="ORF">MERR_LOCUS2872</name>
</gene>
<evidence type="ECO:0000313" key="2">
    <source>
        <dbReference type="EMBL" id="CAA7015637.1"/>
    </source>
</evidence>
<dbReference type="OrthoDB" id="338531at2759"/>
<dbReference type="InterPro" id="IPR005559">
    <property type="entry name" value="CG-1_dom"/>
</dbReference>
<dbReference type="EMBL" id="CACVBM020000188">
    <property type="protein sequence ID" value="CAA7015637.1"/>
    <property type="molecule type" value="Genomic_DNA"/>
</dbReference>
<keyword evidence="3" id="KW-1185">Reference proteome</keyword>
<evidence type="ECO:0000259" key="1">
    <source>
        <dbReference type="PROSITE" id="PS51437"/>
    </source>
</evidence>
<dbReference type="PROSITE" id="PS51437">
    <property type="entry name" value="CG_1"/>
    <property type="match status" value="1"/>
</dbReference>
<dbReference type="Pfam" id="PF03859">
    <property type="entry name" value="CG-1"/>
    <property type="match status" value="1"/>
</dbReference>
<dbReference type="GO" id="GO:0006636">
    <property type="term" value="P:unsaturated fatty acid biosynthetic process"/>
    <property type="evidence" value="ECO:0007669"/>
    <property type="project" value="UniProtKB-UniPathway"/>
</dbReference>
<comment type="caution">
    <text evidence="2">The sequence shown here is derived from an EMBL/GenBank/DDBJ whole genome shotgun (WGS) entry which is preliminary data.</text>
</comment>
<dbReference type="Proteomes" id="UP000467841">
    <property type="component" value="Unassembled WGS sequence"/>
</dbReference>
<dbReference type="AlphaFoldDB" id="A0A6D2HNI2"/>
<evidence type="ECO:0000313" key="3">
    <source>
        <dbReference type="Proteomes" id="UP000467841"/>
    </source>
</evidence>